<evidence type="ECO:0000313" key="3">
    <source>
        <dbReference type="Proteomes" id="UP001372338"/>
    </source>
</evidence>
<dbReference type="EMBL" id="JAYWIO010000004">
    <property type="protein sequence ID" value="KAK7267400.1"/>
    <property type="molecule type" value="Genomic_DNA"/>
</dbReference>
<evidence type="ECO:0000313" key="2">
    <source>
        <dbReference type="EMBL" id="KAK7267400.1"/>
    </source>
</evidence>
<feature type="compositionally biased region" description="Polar residues" evidence="1">
    <location>
        <begin position="156"/>
        <end position="166"/>
    </location>
</feature>
<accession>A0AAN9I8B4</accession>
<sequence length="194" mass="22124">MLRVEDTMEKQPEMVTGDAMQTEITTVDNSDFEITINDTDPQNDKNKEITDYTANVPESSPFGPWMMVRRNPRFKGRSIFSQSNGNNHSSMNGSRFATLTENPDLLEEDLMEQHKESIEERITTINNKDQAYMPPKKFVKGRSSTSNKYNTVKPKQANNGPSTSLSIVKPMKESKTPSELVEPQNQSMEEKKKR</sequence>
<feature type="region of interest" description="Disordered" evidence="1">
    <location>
        <begin position="1"/>
        <end position="20"/>
    </location>
</feature>
<gene>
    <name evidence="2" type="ORF">RIF29_20072</name>
</gene>
<name>A0AAN9I8B4_CROPI</name>
<dbReference type="AlphaFoldDB" id="A0AAN9I8B4"/>
<feature type="region of interest" description="Disordered" evidence="1">
    <location>
        <begin position="126"/>
        <end position="194"/>
    </location>
</feature>
<protein>
    <submittedName>
        <fullName evidence="2">Uncharacterized protein</fullName>
    </submittedName>
</protein>
<organism evidence="2 3">
    <name type="scientific">Crotalaria pallida</name>
    <name type="common">Smooth rattlebox</name>
    <name type="synonym">Crotalaria striata</name>
    <dbReference type="NCBI Taxonomy" id="3830"/>
    <lineage>
        <taxon>Eukaryota</taxon>
        <taxon>Viridiplantae</taxon>
        <taxon>Streptophyta</taxon>
        <taxon>Embryophyta</taxon>
        <taxon>Tracheophyta</taxon>
        <taxon>Spermatophyta</taxon>
        <taxon>Magnoliopsida</taxon>
        <taxon>eudicotyledons</taxon>
        <taxon>Gunneridae</taxon>
        <taxon>Pentapetalae</taxon>
        <taxon>rosids</taxon>
        <taxon>fabids</taxon>
        <taxon>Fabales</taxon>
        <taxon>Fabaceae</taxon>
        <taxon>Papilionoideae</taxon>
        <taxon>50 kb inversion clade</taxon>
        <taxon>genistoids sensu lato</taxon>
        <taxon>core genistoids</taxon>
        <taxon>Crotalarieae</taxon>
        <taxon>Crotalaria</taxon>
    </lineage>
</organism>
<evidence type="ECO:0000256" key="1">
    <source>
        <dbReference type="SAM" id="MobiDB-lite"/>
    </source>
</evidence>
<comment type="caution">
    <text evidence="2">The sequence shown here is derived from an EMBL/GenBank/DDBJ whole genome shotgun (WGS) entry which is preliminary data.</text>
</comment>
<feature type="compositionally biased region" description="Basic and acidic residues" evidence="1">
    <location>
        <begin position="1"/>
        <end position="12"/>
    </location>
</feature>
<reference evidence="2 3" key="1">
    <citation type="submission" date="2024-01" db="EMBL/GenBank/DDBJ databases">
        <title>The genomes of 5 underutilized Papilionoideae crops provide insights into root nodulation and disease resistanc.</title>
        <authorList>
            <person name="Yuan L."/>
        </authorList>
    </citation>
    <scope>NUCLEOTIDE SEQUENCE [LARGE SCALE GENOMIC DNA]</scope>
    <source>
        <strain evidence="2">ZHUSHIDOU_FW_LH</strain>
        <tissue evidence="2">Leaf</tissue>
    </source>
</reference>
<proteinExistence type="predicted"/>
<keyword evidence="3" id="KW-1185">Reference proteome</keyword>
<dbReference type="Proteomes" id="UP001372338">
    <property type="component" value="Unassembled WGS sequence"/>
</dbReference>